<dbReference type="Pfam" id="PF21805">
    <property type="entry name" value="Imm5_like"/>
    <property type="match status" value="1"/>
</dbReference>
<accession>A0ABY4YU96</accession>
<evidence type="ECO:0000259" key="1">
    <source>
        <dbReference type="Pfam" id="PF21805"/>
    </source>
</evidence>
<name>A0ABY4YU96_9MICO</name>
<dbReference type="Proteomes" id="UP001056455">
    <property type="component" value="Chromosome"/>
</dbReference>
<dbReference type="RefSeq" id="WP_252593708.1">
    <property type="nucleotide sequence ID" value="NZ_CP099489.1"/>
</dbReference>
<sequence>MSTSTGDFALSTDELRVVVGFALASAEEVLEIFETAQPDDARPRAAIDAARSFAEGAPRSNLQRTTSTDAHRAAREVIDAAAAHAARAAGDAAAAAYLHPLAQATQVGHILRASAHAARALELNAGGSAQVGDDAIGRARQRATSALVAVLLRYPLAPTGRTRVAELMSALHASLRATSDVQREDERLWQARVGDLIEFTRDDIRADLFGDG</sequence>
<reference evidence="2" key="1">
    <citation type="submission" date="2022-06" db="EMBL/GenBank/DDBJ databases">
        <title>Ornithinimicrobium HY1793.</title>
        <authorList>
            <person name="Huang Y."/>
        </authorList>
    </citation>
    <scope>NUCLEOTIDE SEQUENCE</scope>
    <source>
        <strain evidence="2">HY1793</strain>
    </source>
</reference>
<organism evidence="2 3">
    <name type="scientific">Ornithinimicrobium faecis</name>
    <dbReference type="NCBI Taxonomy" id="2934158"/>
    <lineage>
        <taxon>Bacteria</taxon>
        <taxon>Bacillati</taxon>
        <taxon>Actinomycetota</taxon>
        <taxon>Actinomycetes</taxon>
        <taxon>Micrococcales</taxon>
        <taxon>Ornithinimicrobiaceae</taxon>
        <taxon>Ornithinimicrobium</taxon>
    </lineage>
</organism>
<dbReference type="InterPro" id="IPR048667">
    <property type="entry name" value="Imm5-like"/>
</dbReference>
<evidence type="ECO:0000313" key="3">
    <source>
        <dbReference type="Proteomes" id="UP001056455"/>
    </source>
</evidence>
<keyword evidence="2" id="KW-0378">Hydrolase</keyword>
<feature type="domain" description="Imm-5-like" evidence="1">
    <location>
        <begin position="11"/>
        <end position="130"/>
    </location>
</feature>
<keyword evidence="2" id="KW-0540">Nuclease</keyword>
<evidence type="ECO:0000313" key="2">
    <source>
        <dbReference type="EMBL" id="USQ80332.1"/>
    </source>
</evidence>
<dbReference type="GO" id="GO:0004527">
    <property type="term" value="F:exonuclease activity"/>
    <property type="evidence" value="ECO:0007669"/>
    <property type="project" value="UniProtKB-KW"/>
</dbReference>
<protein>
    <submittedName>
        <fullName evidence="2">Exonuclease SbcC</fullName>
    </submittedName>
</protein>
<dbReference type="EMBL" id="CP099489">
    <property type="protein sequence ID" value="USQ80332.1"/>
    <property type="molecule type" value="Genomic_DNA"/>
</dbReference>
<keyword evidence="2" id="KW-0269">Exonuclease</keyword>
<proteinExistence type="predicted"/>
<gene>
    <name evidence="2" type="ORF">NF556_01320</name>
</gene>
<keyword evidence="3" id="KW-1185">Reference proteome</keyword>